<evidence type="ECO:0000313" key="3">
    <source>
        <dbReference type="Proteomes" id="UP001500454"/>
    </source>
</evidence>
<name>A0ABP8JK37_9BACT</name>
<comment type="caution">
    <text evidence="2">The sequence shown here is derived from an EMBL/GenBank/DDBJ whole genome shotgun (WGS) entry which is preliminary data.</text>
</comment>
<gene>
    <name evidence="2" type="ORF">GCM10023186_42020</name>
</gene>
<evidence type="ECO:0000256" key="1">
    <source>
        <dbReference type="SAM" id="Phobius"/>
    </source>
</evidence>
<keyword evidence="1" id="KW-0472">Membrane</keyword>
<dbReference type="EMBL" id="BAABHA010000015">
    <property type="protein sequence ID" value="GAA4392017.1"/>
    <property type="molecule type" value="Genomic_DNA"/>
</dbReference>
<accession>A0ABP8JK37</accession>
<dbReference type="RefSeq" id="WP_345227449.1">
    <property type="nucleotide sequence ID" value="NZ_BAABHA010000015.1"/>
</dbReference>
<protein>
    <submittedName>
        <fullName evidence="2">Uncharacterized protein</fullName>
    </submittedName>
</protein>
<keyword evidence="3" id="KW-1185">Reference proteome</keyword>
<organism evidence="2 3">
    <name type="scientific">Hymenobacter koreensis</name>
    <dbReference type="NCBI Taxonomy" id="1084523"/>
    <lineage>
        <taxon>Bacteria</taxon>
        <taxon>Pseudomonadati</taxon>
        <taxon>Bacteroidota</taxon>
        <taxon>Cytophagia</taxon>
        <taxon>Cytophagales</taxon>
        <taxon>Hymenobacteraceae</taxon>
        <taxon>Hymenobacter</taxon>
    </lineage>
</organism>
<feature type="transmembrane region" description="Helical" evidence="1">
    <location>
        <begin position="44"/>
        <end position="64"/>
    </location>
</feature>
<keyword evidence="1" id="KW-1133">Transmembrane helix</keyword>
<proteinExistence type="predicted"/>
<sequence>MESSFWLAASLPAYTVLSGAQQGLITGMFREFLPPKYQEWVDAALHYGGVLIYGLLAAVVAYAVGDWRMVIAATVWRIALFDVCHNASRAWFAHRNKVTPVAIFAVGTSAWSDKALQRLARTFGGNASVYSAALRLAALVSLLFL</sequence>
<dbReference type="Proteomes" id="UP001500454">
    <property type="component" value="Unassembled WGS sequence"/>
</dbReference>
<reference evidence="3" key="1">
    <citation type="journal article" date="2019" name="Int. J. Syst. Evol. Microbiol.">
        <title>The Global Catalogue of Microorganisms (GCM) 10K type strain sequencing project: providing services to taxonomists for standard genome sequencing and annotation.</title>
        <authorList>
            <consortium name="The Broad Institute Genomics Platform"/>
            <consortium name="The Broad Institute Genome Sequencing Center for Infectious Disease"/>
            <person name="Wu L."/>
            <person name="Ma J."/>
        </authorList>
    </citation>
    <scope>NUCLEOTIDE SEQUENCE [LARGE SCALE GENOMIC DNA]</scope>
    <source>
        <strain evidence="3">JCM 17924</strain>
    </source>
</reference>
<evidence type="ECO:0000313" key="2">
    <source>
        <dbReference type="EMBL" id="GAA4392017.1"/>
    </source>
</evidence>
<keyword evidence="1" id="KW-0812">Transmembrane</keyword>